<comment type="domain">
    <text evidence="13">The J domain is necessary and sufficient to stimulate DnaK ATPase activity. Zinc center 1 plays an important role in the autonomous, DnaK-independent chaperone activity of DnaJ. Zinc center 2 is essential for interaction with DnaK and for DnaJ activity.</text>
</comment>
<dbReference type="PANTHER" id="PTHR43096:SF48">
    <property type="entry name" value="CHAPERONE PROTEIN DNAJ"/>
    <property type="match status" value="1"/>
</dbReference>
<evidence type="ECO:0000256" key="7">
    <source>
        <dbReference type="ARBA" id="ARBA00022771"/>
    </source>
</evidence>
<comment type="subunit">
    <text evidence="2 13">Homodimer.</text>
</comment>
<feature type="binding site" evidence="13">
    <location>
        <position position="201"/>
    </location>
    <ligand>
        <name>Zn(2+)</name>
        <dbReference type="ChEBI" id="CHEBI:29105"/>
        <label>1</label>
    </ligand>
</feature>
<keyword evidence="5 13" id="KW-0479">Metal-binding</keyword>
<name>A0A3E0B1A9_9STAP</name>
<gene>
    <name evidence="13" type="primary">dnaJ</name>
    <name evidence="17" type="ORF">DFR63_0779</name>
</gene>
<feature type="binding site" evidence="13">
    <location>
        <position position="161"/>
    </location>
    <ligand>
        <name>Zn(2+)</name>
        <dbReference type="ChEBI" id="CHEBI:29105"/>
        <label>2</label>
    </ligand>
</feature>
<dbReference type="InterPro" id="IPR008971">
    <property type="entry name" value="HSP40/DnaJ_pept-bd"/>
</dbReference>
<dbReference type="Pfam" id="PF01556">
    <property type="entry name" value="DnaJ_C"/>
    <property type="match status" value="1"/>
</dbReference>
<dbReference type="SUPFAM" id="SSF46565">
    <property type="entry name" value="Chaperone J-domain"/>
    <property type="match status" value="1"/>
</dbReference>
<feature type="binding site" evidence="13">
    <location>
        <position position="164"/>
    </location>
    <ligand>
        <name>Zn(2+)</name>
        <dbReference type="ChEBI" id="CHEBI:29105"/>
        <label>2</label>
    </ligand>
</feature>
<dbReference type="GO" id="GO:0006260">
    <property type="term" value="P:DNA replication"/>
    <property type="evidence" value="ECO:0007669"/>
    <property type="project" value="UniProtKB-KW"/>
</dbReference>
<evidence type="ECO:0000256" key="5">
    <source>
        <dbReference type="ARBA" id="ARBA00022723"/>
    </source>
</evidence>
<feature type="repeat" description="CXXCXGXG motif" evidence="13">
    <location>
        <begin position="161"/>
        <end position="168"/>
    </location>
</feature>
<evidence type="ECO:0000256" key="3">
    <source>
        <dbReference type="ARBA" id="ARBA00022490"/>
    </source>
</evidence>
<evidence type="ECO:0000259" key="16">
    <source>
        <dbReference type="PROSITE" id="PS51188"/>
    </source>
</evidence>
<proteinExistence type="inferred from homology"/>
<dbReference type="RefSeq" id="WP_115884412.1">
    <property type="nucleotide sequence ID" value="NZ_CBCSHX010000001.1"/>
</dbReference>
<feature type="domain" description="J" evidence="15">
    <location>
        <begin position="5"/>
        <end position="67"/>
    </location>
</feature>
<evidence type="ECO:0000256" key="12">
    <source>
        <dbReference type="ARBA" id="ARBA00067609"/>
    </source>
</evidence>
<evidence type="ECO:0000256" key="4">
    <source>
        <dbReference type="ARBA" id="ARBA00022705"/>
    </source>
</evidence>
<dbReference type="GO" id="GO:0031072">
    <property type="term" value="F:heat shock protein binding"/>
    <property type="evidence" value="ECO:0007669"/>
    <property type="project" value="InterPro"/>
</dbReference>
<sequence length="374" mass="40769">MAKRDFYEILGLDKNATQDEIKKAYRKLSKKYHPDMKDGSDEKFKEVSEAYEVLSDDNKRAQYDRFGHEGMNSQGGFGGGGGFGGAGGFGGFEDIFSSFFGGGGQRDPNAPRKGDDLQYTMTVTFDEAVFGATKTVTIKKDVVCDVCDGEGTKPGTSKSTCKTCSGAGNVSVEQNTPFGRVQTQRTCPTCGGTGQEIEHPCDKCKGHGTVQKNVDIEVKVPEGIDNGQQIRLSGQGEPGINGGPAGDLYIVFRVKQDAKFTRDGDDIHYELKISFAQAALGDELKVPTINSSVMLTIPAGTQSGRRFRLKEKGVKNVQGFGYGDQYVTVTVVTPTRLSEQEREVFKKLADINGENISEQQENIFDKTKRFFKGE</sequence>
<feature type="binding site" evidence="13">
    <location>
        <position position="204"/>
    </location>
    <ligand>
        <name>Zn(2+)</name>
        <dbReference type="ChEBI" id="CHEBI:29105"/>
        <label>1</label>
    </ligand>
</feature>
<feature type="binding site" evidence="13">
    <location>
        <position position="144"/>
    </location>
    <ligand>
        <name>Zn(2+)</name>
        <dbReference type="ChEBI" id="CHEBI:29105"/>
        <label>1</label>
    </ligand>
</feature>
<evidence type="ECO:0000256" key="11">
    <source>
        <dbReference type="ARBA" id="ARBA00061004"/>
    </source>
</evidence>
<dbReference type="PROSITE" id="PS00636">
    <property type="entry name" value="DNAJ_1"/>
    <property type="match status" value="1"/>
</dbReference>
<dbReference type="HAMAP" id="MF_01152">
    <property type="entry name" value="DnaJ"/>
    <property type="match status" value="1"/>
</dbReference>
<evidence type="ECO:0000256" key="13">
    <source>
        <dbReference type="HAMAP-Rule" id="MF_01152"/>
    </source>
</evidence>
<dbReference type="GO" id="GO:0005737">
    <property type="term" value="C:cytoplasm"/>
    <property type="evidence" value="ECO:0007669"/>
    <property type="project" value="UniProtKB-SubCell"/>
</dbReference>
<dbReference type="AlphaFoldDB" id="A0A3E0B1A9"/>
<reference evidence="17 18" key="1">
    <citation type="submission" date="2018-08" db="EMBL/GenBank/DDBJ databases">
        <title>Genomic Encyclopedia of Type Strains, Phase IV (KMG-IV): sequencing the most valuable type-strain genomes for metagenomic binning, comparative biology and taxonomic classification.</title>
        <authorList>
            <person name="Goeker M."/>
        </authorList>
    </citation>
    <scope>NUCLEOTIDE SEQUENCE [LARGE SCALE GENOMIC DNA]</scope>
    <source>
        <strain evidence="17 18">DSM 17274</strain>
    </source>
</reference>
<evidence type="ECO:0000313" key="18">
    <source>
        <dbReference type="Proteomes" id="UP000257076"/>
    </source>
</evidence>
<dbReference type="GO" id="GO:0008270">
    <property type="term" value="F:zinc ion binding"/>
    <property type="evidence" value="ECO:0007669"/>
    <property type="project" value="UniProtKB-UniRule"/>
</dbReference>
<dbReference type="InterPro" id="IPR036869">
    <property type="entry name" value="J_dom_sf"/>
</dbReference>
<comment type="subcellular location">
    <subcellularLocation>
        <location evidence="1 13">Cytoplasm</location>
    </subcellularLocation>
</comment>
<dbReference type="GO" id="GO:0009408">
    <property type="term" value="P:response to heat"/>
    <property type="evidence" value="ECO:0007669"/>
    <property type="project" value="InterPro"/>
</dbReference>
<dbReference type="GO" id="GO:0051082">
    <property type="term" value="F:unfolded protein binding"/>
    <property type="evidence" value="ECO:0007669"/>
    <property type="project" value="UniProtKB-UniRule"/>
</dbReference>
<dbReference type="PROSITE" id="PS51188">
    <property type="entry name" value="ZF_CR"/>
    <property type="match status" value="1"/>
</dbReference>
<dbReference type="NCBIfam" id="TIGR02349">
    <property type="entry name" value="DnaJ_bact"/>
    <property type="match status" value="1"/>
</dbReference>
<dbReference type="PRINTS" id="PR00625">
    <property type="entry name" value="JDOMAIN"/>
</dbReference>
<keyword evidence="8 13" id="KW-0862">Zinc</keyword>
<dbReference type="InterPro" id="IPR001305">
    <property type="entry name" value="HSP_DnaJ_Cys-rich_dom"/>
</dbReference>
<dbReference type="CDD" id="cd10747">
    <property type="entry name" value="DnaJ_C"/>
    <property type="match status" value="1"/>
</dbReference>
<dbReference type="Proteomes" id="UP000257076">
    <property type="component" value="Unassembled WGS sequence"/>
</dbReference>
<dbReference type="PROSITE" id="PS50076">
    <property type="entry name" value="DNAJ_2"/>
    <property type="match status" value="1"/>
</dbReference>
<dbReference type="GO" id="GO:0042026">
    <property type="term" value="P:protein refolding"/>
    <property type="evidence" value="ECO:0007669"/>
    <property type="project" value="TreeGrafter"/>
</dbReference>
<keyword evidence="9 13" id="KW-0346">Stress response</keyword>
<feature type="repeat" description="CXXCXGXG motif" evidence="13">
    <location>
        <begin position="144"/>
        <end position="151"/>
    </location>
</feature>
<dbReference type="Pfam" id="PF00226">
    <property type="entry name" value="DnaJ"/>
    <property type="match status" value="1"/>
</dbReference>
<dbReference type="Gene3D" id="2.10.230.10">
    <property type="entry name" value="Heat shock protein DnaJ, cysteine-rich domain"/>
    <property type="match status" value="1"/>
</dbReference>
<dbReference type="Gene3D" id="1.10.287.110">
    <property type="entry name" value="DnaJ domain"/>
    <property type="match status" value="1"/>
</dbReference>
<comment type="similarity">
    <text evidence="11 13">Belongs to the DnaJ family.</text>
</comment>
<feature type="repeat" description="CXXCXGXG motif" evidence="13">
    <location>
        <begin position="187"/>
        <end position="194"/>
    </location>
</feature>
<protein>
    <recommendedName>
        <fullName evidence="12 13">Chaperone protein DnaJ</fullName>
    </recommendedName>
</protein>
<evidence type="ECO:0000256" key="14">
    <source>
        <dbReference type="PROSITE-ProRule" id="PRU00546"/>
    </source>
</evidence>
<evidence type="ECO:0000256" key="1">
    <source>
        <dbReference type="ARBA" id="ARBA00004496"/>
    </source>
</evidence>
<evidence type="ECO:0000256" key="2">
    <source>
        <dbReference type="ARBA" id="ARBA00011738"/>
    </source>
</evidence>
<feature type="binding site" evidence="13">
    <location>
        <position position="190"/>
    </location>
    <ligand>
        <name>Zn(2+)</name>
        <dbReference type="ChEBI" id="CHEBI:29105"/>
        <label>2</label>
    </ligand>
</feature>
<feature type="zinc finger region" description="CR-type" evidence="14">
    <location>
        <begin position="131"/>
        <end position="213"/>
    </location>
</feature>
<evidence type="ECO:0000256" key="6">
    <source>
        <dbReference type="ARBA" id="ARBA00022737"/>
    </source>
</evidence>
<dbReference type="InterPro" id="IPR018253">
    <property type="entry name" value="DnaJ_domain_CS"/>
</dbReference>
<keyword evidence="3 13" id="KW-0963">Cytoplasm</keyword>
<dbReference type="NCBIfam" id="NF008035">
    <property type="entry name" value="PRK10767.1"/>
    <property type="match status" value="1"/>
</dbReference>
<dbReference type="InterPro" id="IPR012724">
    <property type="entry name" value="DnaJ"/>
</dbReference>
<keyword evidence="10 13" id="KW-0143">Chaperone</keyword>
<dbReference type="FunFam" id="2.10.230.10:FF:000002">
    <property type="entry name" value="Molecular chaperone DnaJ"/>
    <property type="match status" value="1"/>
</dbReference>
<dbReference type="EMBL" id="QUMW01000009">
    <property type="protein sequence ID" value="REG25735.1"/>
    <property type="molecule type" value="Genomic_DNA"/>
</dbReference>
<dbReference type="CDD" id="cd06257">
    <property type="entry name" value="DnaJ"/>
    <property type="match status" value="1"/>
</dbReference>
<evidence type="ECO:0000256" key="10">
    <source>
        <dbReference type="ARBA" id="ARBA00023186"/>
    </source>
</evidence>
<dbReference type="FunFam" id="1.10.287.110:FF:000031">
    <property type="entry name" value="Molecular chaperone DnaJ"/>
    <property type="match status" value="1"/>
</dbReference>
<evidence type="ECO:0000313" key="17">
    <source>
        <dbReference type="EMBL" id="REG25735.1"/>
    </source>
</evidence>
<dbReference type="Gene3D" id="2.60.260.20">
    <property type="entry name" value="Urease metallochaperone UreE, N-terminal domain"/>
    <property type="match status" value="2"/>
</dbReference>
<dbReference type="CDD" id="cd10719">
    <property type="entry name" value="DnaJ_zf"/>
    <property type="match status" value="1"/>
</dbReference>
<keyword evidence="6 13" id="KW-0677">Repeat</keyword>
<dbReference type="InterPro" id="IPR002939">
    <property type="entry name" value="DnaJ_C"/>
</dbReference>
<dbReference type="FunFam" id="2.60.260.20:FF:000004">
    <property type="entry name" value="Molecular chaperone DnaJ"/>
    <property type="match status" value="1"/>
</dbReference>
<dbReference type="InterPro" id="IPR036410">
    <property type="entry name" value="HSP_DnaJ_Cys-rich_dom_sf"/>
</dbReference>
<comment type="caution">
    <text evidence="17">The sequence shown here is derived from an EMBL/GenBank/DDBJ whole genome shotgun (WGS) entry which is preliminary data.</text>
</comment>
<dbReference type="GO" id="GO:0005524">
    <property type="term" value="F:ATP binding"/>
    <property type="evidence" value="ECO:0007669"/>
    <property type="project" value="InterPro"/>
</dbReference>
<dbReference type="PANTHER" id="PTHR43096">
    <property type="entry name" value="DNAJ HOMOLOG 1, MITOCHONDRIAL-RELATED"/>
    <property type="match status" value="1"/>
</dbReference>
<comment type="function">
    <text evidence="13">Participates actively in the response to hyperosmotic and heat shock by preventing the aggregation of stress-denatured proteins and by disaggregating proteins, also in an autonomous, DnaK-independent fashion. Unfolded proteins bind initially to DnaJ; upon interaction with the DnaJ-bound protein, DnaK hydrolyzes its bound ATP, resulting in the formation of a stable complex. GrpE releases ADP from DnaK; ATP binding to DnaK triggers the release of the substrate protein, thus completing the reaction cycle. Several rounds of ATP-dependent interactions between DnaJ, DnaK and GrpE are required for fully efficient folding. Also involved, together with DnaK and GrpE, in the DNA replication of plasmids through activation of initiation proteins.</text>
</comment>
<dbReference type="OrthoDB" id="9779889at2"/>
<keyword evidence="7 13" id="KW-0863">Zinc-finger</keyword>
<evidence type="ECO:0000256" key="9">
    <source>
        <dbReference type="ARBA" id="ARBA00023016"/>
    </source>
</evidence>
<feature type="binding site" evidence="13">
    <location>
        <position position="187"/>
    </location>
    <ligand>
        <name>Zn(2+)</name>
        <dbReference type="ChEBI" id="CHEBI:29105"/>
        <label>2</label>
    </ligand>
</feature>
<feature type="binding site" evidence="13">
    <location>
        <position position="147"/>
    </location>
    <ligand>
        <name>Zn(2+)</name>
        <dbReference type="ChEBI" id="CHEBI:29105"/>
        <label>1</label>
    </ligand>
</feature>
<comment type="cofactor">
    <cofactor evidence="13">
        <name>Zn(2+)</name>
        <dbReference type="ChEBI" id="CHEBI:29105"/>
    </cofactor>
    <text evidence="13">Binds 2 Zn(2+) ions per monomer.</text>
</comment>
<dbReference type="InterPro" id="IPR001623">
    <property type="entry name" value="DnaJ_domain"/>
</dbReference>
<dbReference type="SMART" id="SM00271">
    <property type="entry name" value="DnaJ"/>
    <property type="match status" value="1"/>
</dbReference>
<dbReference type="SUPFAM" id="SSF57938">
    <property type="entry name" value="DnaJ/Hsp40 cysteine-rich domain"/>
    <property type="match status" value="1"/>
</dbReference>
<dbReference type="SUPFAM" id="SSF49493">
    <property type="entry name" value="HSP40/DnaJ peptide-binding domain"/>
    <property type="match status" value="2"/>
</dbReference>
<keyword evidence="18" id="KW-1185">Reference proteome</keyword>
<keyword evidence="4 13" id="KW-0235">DNA replication</keyword>
<feature type="repeat" description="CXXCXGXG motif" evidence="13">
    <location>
        <begin position="201"/>
        <end position="208"/>
    </location>
</feature>
<organism evidence="17 18">
    <name type="scientific">Jeotgalicoccus halotolerans</name>
    <dbReference type="NCBI Taxonomy" id="157227"/>
    <lineage>
        <taxon>Bacteria</taxon>
        <taxon>Bacillati</taxon>
        <taxon>Bacillota</taxon>
        <taxon>Bacilli</taxon>
        <taxon>Bacillales</taxon>
        <taxon>Staphylococcaceae</taxon>
        <taxon>Jeotgalicoccus</taxon>
    </lineage>
</organism>
<evidence type="ECO:0000259" key="15">
    <source>
        <dbReference type="PROSITE" id="PS50076"/>
    </source>
</evidence>
<dbReference type="NCBIfam" id="NF010873">
    <property type="entry name" value="PRK14280.1"/>
    <property type="match status" value="1"/>
</dbReference>
<dbReference type="Pfam" id="PF00684">
    <property type="entry name" value="DnaJ_CXXCXGXG"/>
    <property type="match status" value="1"/>
</dbReference>
<accession>A0A3E0B1A9</accession>
<evidence type="ECO:0000256" key="8">
    <source>
        <dbReference type="ARBA" id="ARBA00022833"/>
    </source>
</evidence>
<feature type="domain" description="CR-type" evidence="16">
    <location>
        <begin position="131"/>
        <end position="213"/>
    </location>
</feature>